<evidence type="ECO:0000313" key="4">
    <source>
        <dbReference type="EMBL" id="APR51803.1"/>
    </source>
</evidence>
<proteinExistence type="predicted"/>
<gene>
    <name evidence="4" type="ORF">BRX40_04570</name>
    <name evidence="5" type="ORF">CA257_01440</name>
</gene>
<evidence type="ECO:0000313" key="7">
    <source>
        <dbReference type="Proteomes" id="UP000286681"/>
    </source>
</evidence>
<dbReference type="EMBL" id="QQWO01000001">
    <property type="protein sequence ID" value="RSV08162.1"/>
    <property type="molecule type" value="Genomic_DNA"/>
</dbReference>
<dbReference type="KEGG" id="skr:BRX40_04570"/>
<feature type="domain" description="DUF4189" evidence="3">
    <location>
        <begin position="211"/>
        <end position="292"/>
    </location>
</feature>
<dbReference type="Proteomes" id="UP000185161">
    <property type="component" value="Chromosome"/>
</dbReference>
<protein>
    <submittedName>
        <fullName evidence="5">DUF4189 domain-containing protein</fullName>
    </submittedName>
</protein>
<dbReference type="Pfam" id="PF13827">
    <property type="entry name" value="DUF4189"/>
    <property type="match status" value="2"/>
</dbReference>
<evidence type="ECO:0000256" key="1">
    <source>
        <dbReference type="SAM" id="MobiDB-lite"/>
    </source>
</evidence>
<evidence type="ECO:0000313" key="6">
    <source>
        <dbReference type="Proteomes" id="UP000185161"/>
    </source>
</evidence>
<reference evidence="5 7" key="3">
    <citation type="submission" date="2018-07" db="EMBL/GenBank/DDBJ databases">
        <title>Genomic and Epidemiologic Investigation of an Indolent Hospital Outbreak.</title>
        <authorList>
            <person name="Johnson R.C."/>
            <person name="Deming C."/>
            <person name="Conlan S."/>
            <person name="Zellmer C.J."/>
            <person name="Michelin A.V."/>
            <person name="Lee-Lin S."/>
            <person name="Thomas P.J."/>
            <person name="Park M."/>
            <person name="Weingarten R.A."/>
            <person name="Less J."/>
            <person name="Dekker J.P."/>
            <person name="Frank K.M."/>
            <person name="Musser K.A."/>
            <person name="Mcquiston J.R."/>
            <person name="Henderson D.K."/>
            <person name="Lau A.F."/>
            <person name="Palmore T.N."/>
            <person name="Segre J.A."/>
        </authorList>
    </citation>
    <scope>NUCLEOTIDE SEQUENCE [LARGE SCALE GENOMIC DNA]</scope>
    <source>
        <strain evidence="5 7">SK-NIH.Env10_0317</strain>
    </source>
</reference>
<organism evidence="4 6">
    <name type="scientific">Sphingomonas koreensis</name>
    <dbReference type="NCBI Taxonomy" id="93064"/>
    <lineage>
        <taxon>Bacteria</taxon>
        <taxon>Pseudomonadati</taxon>
        <taxon>Pseudomonadota</taxon>
        <taxon>Alphaproteobacteria</taxon>
        <taxon>Sphingomonadales</taxon>
        <taxon>Sphingomonadaceae</taxon>
        <taxon>Sphingomonas</taxon>
    </lineage>
</organism>
<sequence length="312" mass="32376">MMQGIEMRRVGLMLATALAWLLWPAQAQAQAFPCSGGSNGAGPGERMVGMSPGGPGAPPPFPLCVRDNGGGGSGPAAPQGPTGSHAALAWHADAADVWVDGNYVSANNIAERGALDACNRVMGGGCRSPGSWSNSSMAIIRDRGGDLYNGWLGEGGAERNKVLAECSARQLLPCEVVATIRSSTNRRSPGASARKLYAVSAWVAGTDGYDGKLYIASGHRTRDAATDAAIKACTDATSRKCETNGWSGNGFIQAYKLADGSGGATAETSAQRAKEAARINCRKQNSNACNLEALFDSRKPGLFVHDFRAKSP</sequence>
<feature type="region of interest" description="Disordered" evidence="1">
    <location>
        <begin position="43"/>
        <end position="84"/>
    </location>
</feature>
<dbReference type="OrthoDB" id="7689357at2"/>
<evidence type="ECO:0000313" key="5">
    <source>
        <dbReference type="EMBL" id="RSV08162.1"/>
    </source>
</evidence>
<keyword evidence="2" id="KW-0732">Signal</keyword>
<dbReference type="EMBL" id="CP018820">
    <property type="protein sequence ID" value="APR51803.1"/>
    <property type="molecule type" value="Genomic_DNA"/>
</dbReference>
<reference evidence="6" key="2">
    <citation type="submission" date="2016-12" db="EMBL/GenBank/DDBJ databases">
        <title>Whole genome sequencing of Sphingomonas sp. ABOJV.</title>
        <authorList>
            <person name="Conlan S."/>
            <person name="Thomas P.J."/>
            <person name="Mullikin J."/>
            <person name="Palmore T.N."/>
            <person name="Frank K.M."/>
            <person name="Segre J.A."/>
        </authorList>
    </citation>
    <scope>NUCLEOTIDE SEQUENCE [LARGE SCALE GENOMIC DNA]</scope>
    <source>
        <strain evidence="6">ABOJV</strain>
    </source>
</reference>
<keyword evidence="6" id="KW-1185">Reference proteome</keyword>
<feature type="compositionally biased region" description="Low complexity" evidence="1">
    <location>
        <begin position="75"/>
        <end position="84"/>
    </location>
</feature>
<feature type="chain" id="PRO_5041797792" evidence="2">
    <location>
        <begin position="30"/>
        <end position="312"/>
    </location>
</feature>
<evidence type="ECO:0000256" key="2">
    <source>
        <dbReference type="SAM" id="SignalP"/>
    </source>
</evidence>
<reference evidence="4" key="1">
    <citation type="submission" date="2016-12" db="EMBL/GenBank/DDBJ databases">
        <title>Whole genome sequencing of Sphingomonas koreensis.</title>
        <authorList>
            <person name="Conlan S."/>
            <person name="Thomas P.J."/>
            <person name="Mullikin J."/>
            <person name="Palmore T.N."/>
            <person name="Frank K.M."/>
            <person name="Segre J.A."/>
        </authorList>
    </citation>
    <scope>NUCLEOTIDE SEQUENCE</scope>
    <source>
        <strain evidence="4">ABOJV</strain>
    </source>
</reference>
<feature type="signal peptide" evidence="2">
    <location>
        <begin position="1"/>
        <end position="29"/>
    </location>
</feature>
<dbReference type="Proteomes" id="UP000286681">
    <property type="component" value="Unassembled WGS sequence"/>
</dbReference>
<dbReference type="InterPro" id="IPR025240">
    <property type="entry name" value="DUF4189"/>
</dbReference>
<evidence type="ECO:0000259" key="3">
    <source>
        <dbReference type="Pfam" id="PF13827"/>
    </source>
</evidence>
<dbReference type="RefSeq" id="WP_075150808.1">
    <property type="nucleotide sequence ID" value="NZ_CP018820.1"/>
</dbReference>
<feature type="domain" description="DUF4189" evidence="3">
    <location>
        <begin position="86"/>
        <end position="179"/>
    </location>
</feature>
<name>A0A1L6J776_9SPHN</name>
<dbReference type="AlphaFoldDB" id="A0A1L6J776"/>
<accession>A0A1L6J776</accession>
<dbReference type="GeneID" id="44131829"/>